<evidence type="ECO:0000256" key="2">
    <source>
        <dbReference type="ARBA" id="ARBA00022801"/>
    </source>
</evidence>
<organism evidence="4 5">
    <name type="scientific">Kaistia dalseonensis</name>
    <dbReference type="NCBI Taxonomy" id="410840"/>
    <lineage>
        <taxon>Bacteria</taxon>
        <taxon>Pseudomonadati</taxon>
        <taxon>Pseudomonadota</taxon>
        <taxon>Alphaproteobacteria</taxon>
        <taxon>Hyphomicrobiales</taxon>
        <taxon>Kaistiaceae</taxon>
        <taxon>Kaistia</taxon>
    </lineage>
</organism>
<evidence type="ECO:0000313" key="5">
    <source>
        <dbReference type="Proteomes" id="UP001241603"/>
    </source>
</evidence>
<dbReference type="InterPro" id="IPR050565">
    <property type="entry name" value="LYPA1-2/EST-like"/>
</dbReference>
<name>A0ABU0H906_9HYPH</name>
<keyword evidence="2" id="KW-0378">Hydrolase</keyword>
<dbReference type="Pfam" id="PF02230">
    <property type="entry name" value="Abhydrolase_2"/>
    <property type="match status" value="1"/>
</dbReference>
<dbReference type="Gene3D" id="3.40.50.1820">
    <property type="entry name" value="alpha/beta hydrolase"/>
    <property type="match status" value="1"/>
</dbReference>
<dbReference type="EMBL" id="JAUSVO010000004">
    <property type="protein sequence ID" value="MDQ0438782.1"/>
    <property type="molecule type" value="Genomic_DNA"/>
</dbReference>
<evidence type="ECO:0000256" key="1">
    <source>
        <dbReference type="ARBA" id="ARBA00006499"/>
    </source>
</evidence>
<dbReference type="Proteomes" id="UP001241603">
    <property type="component" value="Unassembled WGS sequence"/>
</dbReference>
<accession>A0ABU0H906</accession>
<comment type="caution">
    <text evidence="4">The sequence shown here is derived from an EMBL/GenBank/DDBJ whole genome shotgun (WGS) entry which is preliminary data.</text>
</comment>
<dbReference type="PANTHER" id="PTHR10655:SF17">
    <property type="entry name" value="LYSOPHOSPHOLIPASE-LIKE PROTEIN 1"/>
    <property type="match status" value="1"/>
</dbReference>
<sequence>MMAIEKTRGDAPHAGQRVWQGGASLDKARGAVVMLHGRGASADDILSLSDYFGQSDIAYLAPQAAGHVWYPQRFMEPTERNQPWLSGALGVVRNLVDDVVASGIAPENVVLLGFSQGACLALESAARRPRRYGGVVGLSGGLIGADSEMWAGSPEIAGTPVILGCSELDAHIPLARVEATAERFETSGAHVTKRIYRGSGHGVNDDEVALIRTLLSGLGKPAGAKD</sequence>
<dbReference type="SUPFAM" id="SSF53474">
    <property type="entry name" value="alpha/beta-Hydrolases"/>
    <property type="match status" value="1"/>
</dbReference>
<dbReference type="RefSeq" id="WP_266349672.1">
    <property type="nucleotide sequence ID" value="NZ_JAPKNG010000004.1"/>
</dbReference>
<feature type="domain" description="Phospholipase/carboxylesterase/thioesterase" evidence="3">
    <location>
        <begin position="26"/>
        <end position="215"/>
    </location>
</feature>
<dbReference type="InterPro" id="IPR003140">
    <property type="entry name" value="PLipase/COase/thioEstase"/>
</dbReference>
<gene>
    <name evidence="4" type="ORF">QO014_003177</name>
</gene>
<reference evidence="4 5" key="1">
    <citation type="submission" date="2023-07" db="EMBL/GenBank/DDBJ databases">
        <title>Genomic Encyclopedia of Type Strains, Phase IV (KMG-IV): sequencing the most valuable type-strain genomes for metagenomic binning, comparative biology and taxonomic classification.</title>
        <authorList>
            <person name="Goeker M."/>
        </authorList>
    </citation>
    <scope>NUCLEOTIDE SEQUENCE [LARGE SCALE GENOMIC DNA]</scope>
    <source>
        <strain evidence="4 5">B6-8</strain>
    </source>
</reference>
<proteinExistence type="inferred from homology"/>
<dbReference type="InterPro" id="IPR029058">
    <property type="entry name" value="AB_hydrolase_fold"/>
</dbReference>
<protein>
    <submittedName>
        <fullName evidence="4">Esterase</fullName>
    </submittedName>
</protein>
<keyword evidence="5" id="KW-1185">Reference proteome</keyword>
<dbReference type="PANTHER" id="PTHR10655">
    <property type="entry name" value="LYSOPHOSPHOLIPASE-RELATED"/>
    <property type="match status" value="1"/>
</dbReference>
<evidence type="ECO:0000313" key="4">
    <source>
        <dbReference type="EMBL" id="MDQ0438782.1"/>
    </source>
</evidence>
<evidence type="ECO:0000259" key="3">
    <source>
        <dbReference type="Pfam" id="PF02230"/>
    </source>
</evidence>
<comment type="similarity">
    <text evidence="1">Belongs to the AB hydrolase superfamily. AB hydrolase 2 family.</text>
</comment>